<evidence type="ECO:0000256" key="2">
    <source>
        <dbReference type="ARBA" id="ARBA00007391"/>
    </source>
</evidence>
<dbReference type="NCBIfam" id="TIGR00594">
    <property type="entry name" value="polc"/>
    <property type="match status" value="1"/>
</dbReference>
<dbReference type="Gene3D" id="1.10.150.870">
    <property type="match status" value="1"/>
</dbReference>
<dbReference type="Pfam" id="PF01336">
    <property type="entry name" value="tRNA_anti-codon"/>
    <property type="match status" value="1"/>
</dbReference>
<dbReference type="CDD" id="cd04485">
    <property type="entry name" value="DnaE_OBF"/>
    <property type="match status" value="1"/>
</dbReference>
<dbReference type="GO" id="GO:0003887">
    <property type="term" value="F:DNA-directed DNA polymerase activity"/>
    <property type="evidence" value="ECO:0007669"/>
    <property type="project" value="UniProtKB-UniRule"/>
</dbReference>
<keyword evidence="6 13" id="KW-0808">Transferase</keyword>
<dbReference type="Pfam" id="PF14579">
    <property type="entry name" value="HHH_6"/>
    <property type="match status" value="1"/>
</dbReference>
<dbReference type="CDD" id="cd07434">
    <property type="entry name" value="PHP_PolIIIA_DnaE2"/>
    <property type="match status" value="1"/>
</dbReference>
<dbReference type="InterPro" id="IPR023073">
    <property type="entry name" value="DnaE2"/>
</dbReference>
<proteinExistence type="inferred from homology"/>
<gene>
    <name evidence="13 16" type="primary">dnaE2</name>
    <name evidence="16" type="ORF">Mal33_29940</name>
</gene>
<dbReference type="InterPro" id="IPR040982">
    <property type="entry name" value="DNA_pol3_finger"/>
</dbReference>
<organism evidence="16 17">
    <name type="scientific">Rosistilla oblonga</name>
    <dbReference type="NCBI Taxonomy" id="2527990"/>
    <lineage>
        <taxon>Bacteria</taxon>
        <taxon>Pseudomonadati</taxon>
        <taxon>Planctomycetota</taxon>
        <taxon>Planctomycetia</taxon>
        <taxon>Pirellulales</taxon>
        <taxon>Pirellulaceae</taxon>
        <taxon>Rosistilla</taxon>
    </lineage>
</organism>
<evidence type="ECO:0000256" key="5">
    <source>
        <dbReference type="ARBA" id="ARBA00022490"/>
    </source>
</evidence>
<comment type="similarity">
    <text evidence="2 13">Belongs to the DNA polymerase type-C family. DnaE2 subfamily.</text>
</comment>
<keyword evidence="5 13" id="KW-0963">Cytoplasm</keyword>
<comment type="catalytic activity">
    <reaction evidence="12 13">
        <text>DNA(n) + a 2'-deoxyribonucleoside 5'-triphosphate = DNA(n+1) + diphosphate</text>
        <dbReference type="Rhea" id="RHEA:22508"/>
        <dbReference type="Rhea" id="RHEA-COMP:17339"/>
        <dbReference type="Rhea" id="RHEA-COMP:17340"/>
        <dbReference type="ChEBI" id="CHEBI:33019"/>
        <dbReference type="ChEBI" id="CHEBI:61560"/>
        <dbReference type="ChEBI" id="CHEBI:173112"/>
        <dbReference type="EC" id="2.7.7.7"/>
    </reaction>
</comment>
<keyword evidence="11 13" id="KW-0234">DNA repair</keyword>
<dbReference type="InterPro" id="IPR016195">
    <property type="entry name" value="Pol/histidinol_Pase-like"/>
</dbReference>
<dbReference type="EMBL" id="CP036318">
    <property type="protein sequence ID" value="QDV56993.1"/>
    <property type="molecule type" value="Genomic_DNA"/>
</dbReference>
<evidence type="ECO:0000256" key="10">
    <source>
        <dbReference type="ARBA" id="ARBA00022932"/>
    </source>
</evidence>
<keyword evidence="17" id="KW-1185">Reference proteome</keyword>
<dbReference type="AlphaFoldDB" id="A0A518IV76"/>
<dbReference type="EC" id="2.7.7.7" evidence="3 13"/>
<evidence type="ECO:0000256" key="8">
    <source>
        <dbReference type="ARBA" id="ARBA00022705"/>
    </source>
</evidence>
<feature type="domain" description="Polymerase/histidinol phosphatase N-terminal" evidence="15">
    <location>
        <begin position="4"/>
        <end position="71"/>
    </location>
</feature>
<keyword evidence="9 13" id="KW-0227">DNA damage</keyword>
<dbReference type="HAMAP" id="MF_01902">
    <property type="entry name" value="DNApol_error_prone"/>
    <property type="match status" value="1"/>
</dbReference>
<keyword evidence="8 13" id="KW-0235">DNA replication</keyword>
<evidence type="ECO:0000313" key="16">
    <source>
        <dbReference type="EMBL" id="QDV56993.1"/>
    </source>
</evidence>
<dbReference type="InterPro" id="IPR011708">
    <property type="entry name" value="DNA_pol3_alpha_NTPase_dom"/>
</dbReference>
<evidence type="ECO:0000256" key="6">
    <source>
        <dbReference type="ARBA" id="ARBA00022679"/>
    </source>
</evidence>
<dbReference type="RefSeq" id="WP_145286018.1">
    <property type="nucleotide sequence ID" value="NZ_CP036318.1"/>
</dbReference>
<dbReference type="InterPro" id="IPR004365">
    <property type="entry name" value="NA-bd_OB_tRNA"/>
</dbReference>
<keyword evidence="10 13" id="KW-0239">DNA-directed DNA polymerase</keyword>
<evidence type="ECO:0000313" key="17">
    <source>
        <dbReference type="Proteomes" id="UP000316770"/>
    </source>
</evidence>
<feature type="region of interest" description="Disordered" evidence="14">
    <location>
        <begin position="890"/>
        <end position="912"/>
    </location>
</feature>
<dbReference type="PANTHER" id="PTHR32294:SF4">
    <property type="entry name" value="ERROR-PRONE DNA POLYMERASE"/>
    <property type="match status" value="1"/>
</dbReference>
<dbReference type="InterPro" id="IPR004805">
    <property type="entry name" value="DnaE2/DnaE/PolC"/>
</dbReference>
<sequence length="1054" mass="117271">MRYAELHCKSNFSFLEGASHPAELAEQAHRLGYHALAVTDRNSLAGVVRAHTAAKDVGLKLLIGAELHFTDATPVVVWATDRASYGRLCQLLSAGRLRAEKGQCELHWQDLVDHHQGLLAGATVPSPLDRTTAAAGPPQEADLRQTLGQFADLFGDRGYLLCSLQRGVDDREQLARTMQLARQASLPLVAAGDVHYHSTQRMLVHDLVTAIRLGTTIDSIQEARFANSQRHLRSLDEIAEVFGDHTELFERSCEVADRCNFRLDELRYEYPKEDLAPDGVPAIDYLKRLVWHGAKQRYPDGVPQRLIEMLRHETQLIEELNYEAYFLTVWDAVRFARSRGILCQGRGSAANSAVCYCLGVTSINPAEMDLLFERFISRERAEAPDIDIDFEHQRREEVLQYLYEKYGRDRCGMTATVTSYRTKSAIREVGKALGVSLDCIDALAKVTERYGQDDFPDLAEKAGLPLGSEVGQRFLHLVESLRGFPRHLSQHVGGMVMTQGLLSELCPIENAAMEGRTVIQWDKDDLDELGILKVDCLSLGMLSAIHRCFDMVEKHPGRALTLATIPPDDRATYDMICAADTVGVFQIESRAQMSMLPRLRPRCYYDLVIEVAIVRPGPIQGNMVHPYLQARQDRSQVKYPSEAIRGVLEKTLGVPIFQEQAMKLAVVAAGFTPGEADQLRRAMAAWRRPGVIDQFRKKLLEGMQANGFGGKFAEHVFTQIRGFGEYGFPESHAASFALLVYASAYLKCHYPAAYCASLLNSQPMGFYSAAQLVRDAQQHGVQVLPPDVNDSDWDCTLQPIDPAAGGSGKSTRSLAVRLGLRLVRGLAESTAQQVVDARNASGRFTGLADLTRRAGLSSAQTSQLADADALRSMSPNRRAAIWESLAQDDHPERTPLFAENESGDDDEVPTSLGSLSSMQEVHADYSTLGLSLRAHPISFYREHLNELQVSRADQLRPMRDGQHVRVAGLVVLRQRPGTAKGITFVTLEDETGAMNLVLFPKVWQQFFTIARTSNFWLVHGKLENRKGVIHVIVGRLEDLSEQFDSVDIQSRDFH</sequence>
<comment type="function">
    <text evidence="13">DNA polymerase involved in damage-induced mutagenesis and translesion synthesis (TLS). It is not the major replicative DNA polymerase.</text>
</comment>
<dbReference type="InterPro" id="IPR003141">
    <property type="entry name" value="Pol/His_phosphatase_N"/>
</dbReference>
<evidence type="ECO:0000256" key="13">
    <source>
        <dbReference type="HAMAP-Rule" id="MF_01902"/>
    </source>
</evidence>
<dbReference type="InterPro" id="IPR029460">
    <property type="entry name" value="DNAPol_HHH"/>
</dbReference>
<comment type="subcellular location">
    <subcellularLocation>
        <location evidence="1 13">Cytoplasm</location>
    </subcellularLocation>
</comment>
<accession>A0A518IV76</accession>
<dbReference type="Gene3D" id="3.20.20.140">
    <property type="entry name" value="Metal-dependent hydrolases"/>
    <property type="match status" value="1"/>
</dbReference>
<dbReference type="Proteomes" id="UP000316770">
    <property type="component" value="Chromosome"/>
</dbReference>
<dbReference type="InterPro" id="IPR004013">
    <property type="entry name" value="PHP_dom"/>
</dbReference>
<dbReference type="GO" id="GO:0008408">
    <property type="term" value="F:3'-5' exonuclease activity"/>
    <property type="evidence" value="ECO:0007669"/>
    <property type="project" value="InterPro"/>
</dbReference>
<dbReference type="SUPFAM" id="SSF89550">
    <property type="entry name" value="PHP domain-like"/>
    <property type="match status" value="1"/>
</dbReference>
<protein>
    <recommendedName>
        <fullName evidence="4 13">Error-prone DNA polymerase</fullName>
        <ecNumber evidence="3 13">2.7.7.7</ecNumber>
    </recommendedName>
</protein>
<evidence type="ECO:0000259" key="15">
    <source>
        <dbReference type="SMART" id="SM00481"/>
    </source>
</evidence>
<evidence type="ECO:0000256" key="1">
    <source>
        <dbReference type="ARBA" id="ARBA00004496"/>
    </source>
</evidence>
<dbReference type="GO" id="GO:0006260">
    <property type="term" value="P:DNA replication"/>
    <property type="evidence" value="ECO:0007669"/>
    <property type="project" value="UniProtKB-KW"/>
</dbReference>
<dbReference type="GO" id="GO:0003676">
    <property type="term" value="F:nucleic acid binding"/>
    <property type="evidence" value="ECO:0007669"/>
    <property type="project" value="InterPro"/>
</dbReference>
<dbReference type="SMART" id="SM00481">
    <property type="entry name" value="POLIIIAc"/>
    <property type="match status" value="1"/>
</dbReference>
<dbReference type="PANTHER" id="PTHR32294">
    <property type="entry name" value="DNA POLYMERASE III SUBUNIT ALPHA"/>
    <property type="match status" value="1"/>
</dbReference>
<evidence type="ECO:0000256" key="9">
    <source>
        <dbReference type="ARBA" id="ARBA00022763"/>
    </source>
</evidence>
<dbReference type="GO" id="GO:0006281">
    <property type="term" value="P:DNA repair"/>
    <property type="evidence" value="ECO:0007669"/>
    <property type="project" value="UniProtKB-UniRule"/>
</dbReference>
<evidence type="ECO:0000256" key="3">
    <source>
        <dbReference type="ARBA" id="ARBA00012417"/>
    </source>
</evidence>
<dbReference type="Pfam" id="PF02811">
    <property type="entry name" value="PHP"/>
    <property type="match status" value="1"/>
</dbReference>
<evidence type="ECO:0000256" key="4">
    <source>
        <dbReference type="ARBA" id="ARBA00017273"/>
    </source>
</evidence>
<evidence type="ECO:0000256" key="12">
    <source>
        <dbReference type="ARBA" id="ARBA00049244"/>
    </source>
</evidence>
<keyword evidence="7 13" id="KW-0548">Nucleotidyltransferase</keyword>
<evidence type="ECO:0000256" key="7">
    <source>
        <dbReference type="ARBA" id="ARBA00022695"/>
    </source>
</evidence>
<dbReference type="GO" id="GO:0005737">
    <property type="term" value="C:cytoplasm"/>
    <property type="evidence" value="ECO:0007669"/>
    <property type="project" value="UniProtKB-SubCell"/>
</dbReference>
<dbReference type="NCBIfam" id="NF004225">
    <property type="entry name" value="PRK05672.1"/>
    <property type="match status" value="1"/>
</dbReference>
<evidence type="ECO:0000256" key="11">
    <source>
        <dbReference type="ARBA" id="ARBA00023204"/>
    </source>
</evidence>
<reference evidence="16 17" key="1">
    <citation type="submission" date="2019-02" db="EMBL/GenBank/DDBJ databases">
        <title>Deep-cultivation of Planctomycetes and their phenomic and genomic characterization uncovers novel biology.</title>
        <authorList>
            <person name="Wiegand S."/>
            <person name="Jogler M."/>
            <person name="Boedeker C."/>
            <person name="Pinto D."/>
            <person name="Vollmers J."/>
            <person name="Rivas-Marin E."/>
            <person name="Kohn T."/>
            <person name="Peeters S.H."/>
            <person name="Heuer A."/>
            <person name="Rast P."/>
            <person name="Oberbeckmann S."/>
            <person name="Bunk B."/>
            <person name="Jeske O."/>
            <person name="Meyerdierks A."/>
            <person name="Storesund J.E."/>
            <person name="Kallscheuer N."/>
            <person name="Luecker S."/>
            <person name="Lage O.M."/>
            <person name="Pohl T."/>
            <person name="Merkel B.J."/>
            <person name="Hornburger P."/>
            <person name="Mueller R.-W."/>
            <person name="Bruemmer F."/>
            <person name="Labrenz M."/>
            <person name="Spormann A.M."/>
            <person name="Op den Camp H."/>
            <person name="Overmann J."/>
            <person name="Amann R."/>
            <person name="Jetten M.S.M."/>
            <person name="Mascher T."/>
            <person name="Medema M.H."/>
            <person name="Devos D.P."/>
            <person name="Kaster A.-K."/>
            <person name="Ovreas L."/>
            <person name="Rohde M."/>
            <person name="Galperin M.Y."/>
            <person name="Jogler C."/>
        </authorList>
    </citation>
    <scope>NUCLEOTIDE SEQUENCE [LARGE SCALE GENOMIC DNA]</scope>
    <source>
        <strain evidence="16 17">Mal33</strain>
    </source>
</reference>
<dbReference type="Pfam" id="PF07733">
    <property type="entry name" value="DNA_pol3_alpha"/>
    <property type="match status" value="1"/>
</dbReference>
<name>A0A518IV76_9BACT</name>
<dbReference type="Pfam" id="PF17657">
    <property type="entry name" value="DNA_pol3_finger"/>
    <property type="match status" value="1"/>
</dbReference>
<evidence type="ECO:0000256" key="14">
    <source>
        <dbReference type="SAM" id="MobiDB-lite"/>
    </source>
</evidence>